<gene>
    <name evidence="2" type="ORF">B0H16DRAFT_340757</name>
</gene>
<feature type="compositionally biased region" description="Low complexity" evidence="1">
    <location>
        <begin position="1"/>
        <end position="11"/>
    </location>
</feature>
<name>A0AAD7HLQ8_9AGAR</name>
<sequence length="378" mass="43320">MTSPSYFPPASARRRPPRTNSPPAPTADFPSEPLATRIMASGPQNQLQSPLFTSLYPELRHMVFKHALTEYHDHTRPYNQHEFYYRPDFEFAGRIDTNLLLTCRLIYLETHLAPIYLNQHVFWMYRAPPGRLVSSPETYFERMTLEQRGAVREVRFFAQMFWLEGRGPQVWAAGLTVRKLVITIRHSDWWYWEDGEDLRMNDPTQGWDAWVRSLPGLEEIQLELETLDAKREQLEERVQVARGWTFPTQTGGRLVHDGEEPRKSTWFGSVYMSPRYAGDAGEFDYDMGWCGADFDYSDDEEINNNVASDGPEVPIVGEATPSQAIYVPAESAENREGEGETGDQHGGLAAIEGHTDEEVASPMNLKLHVMKLRFVEDG</sequence>
<keyword evidence="3" id="KW-1185">Reference proteome</keyword>
<evidence type="ECO:0000313" key="3">
    <source>
        <dbReference type="Proteomes" id="UP001215598"/>
    </source>
</evidence>
<dbReference type="AlphaFoldDB" id="A0AAD7HLQ8"/>
<dbReference type="InterPro" id="IPR038883">
    <property type="entry name" value="AN11006-like"/>
</dbReference>
<dbReference type="EMBL" id="JARKIB010000211">
    <property type="protein sequence ID" value="KAJ7723387.1"/>
    <property type="molecule type" value="Genomic_DNA"/>
</dbReference>
<dbReference type="PANTHER" id="PTHR42085:SF1">
    <property type="entry name" value="F-BOX DOMAIN-CONTAINING PROTEIN"/>
    <property type="match status" value="1"/>
</dbReference>
<organism evidence="2 3">
    <name type="scientific">Mycena metata</name>
    <dbReference type="NCBI Taxonomy" id="1033252"/>
    <lineage>
        <taxon>Eukaryota</taxon>
        <taxon>Fungi</taxon>
        <taxon>Dikarya</taxon>
        <taxon>Basidiomycota</taxon>
        <taxon>Agaricomycotina</taxon>
        <taxon>Agaricomycetes</taxon>
        <taxon>Agaricomycetidae</taxon>
        <taxon>Agaricales</taxon>
        <taxon>Marasmiineae</taxon>
        <taxon>Mycenaceae</taxon>
        <taxon>Mycena</taxon>
    </lineage>
</organism>
<accession>A0AAD7HLQ8</accession>
<feature type="region of interest" description="Disordered" evidence="1">
    <location>
        <begin position="1"/>
        <end position="31"/>
    </location>
</feature>
<evidence type="ECO:0000256" key="1">
    <source>
        <dbReference type="SAM" id="MobiDB-lite"/>
    </source>
</evidence>
<comment type="caution">
    <text evidence="2">The sequence shown here is derived from an EMBL/GenBank/DDBJ whole genome shotgun (WGS) entry which is preliminary data.</text>
</comment>
<evidence type="ECO:0000313" key="2">
    <source>
        <dbReference type="EMBL" id="KAJ7723387.1"/>
    </source>
</evidence>
<proteinExistence type="predicted"/>
<dbReference type="Proteomes" id="UP001215598">
    <property type="component" value="Unassembled WGS sequence"/>
</dbReference>
<dbReference type="PANTHER" id="PTHR42085">
    <property type="entry name" value="F-BOX DOMAIN-CONTAINING PROTEIN"/>
    <property type="match status" value="1"/>
</dbReference>
<protein>
    <submittedName>
        <fullName evidence="2">Uncharacterized protein</fullName>
    </submittedName>
</protein>
<reference evidence="2" key="1">
    <citation type="submission" date="2023-03" db="EMBL/GenBank/DDBJ databases">
        <title>Massive genome expansion in bonnet fungi (Mycena s.s.) driven by repeated elements and novel gene families across ecological guilds.</title>
        <authorList>
            <consortium name="Lawrence Berkeley National Laboratory"/>
            <person name="Harder C.B."/>
            <person name="Miyauchi S."/>
            <person name="Viragh M."/>
            <person name="Kuo A."/>
            <person name="Thoen E."/>
            <person name="Andreopoulos B."/>
            <person name="Lu D."/>
            <person name="Skrede I."/>
            <person name="Drula E."/>
            <person name="Henrissat B."/>
            <person name="Morin E."/>
            <person name="Kohler A."/>
            <person name="Barry K."/>
            <person name="LaButti K."/>
            <person name="Morin E."/>
            <person name="Salamov A."/>
            <person name="Lipzen A."/>
            <person name="Mereny Z."/>
            <person name="Hegedus B."/>
            <person name="Baldrian P."/>
            <person name="Stursova M."/>
            <person name="Weitz H."/>
            <person name="Taylor A."/>
            <person name="Grigoriev I.V."/>
            <person name="Nagy L.G."/>
            <person name="Martin F."/>
            <person name="Kauserud H."/>
        </authorList>
    </citation>
    <scope>NUCLEOTIDE SEQUENCE</scope>
    <source>
        <strain evidence="2">CBHHK182m</strain>
    </source>
</reference>